<reference evidence="1" key="2">
    <citation type="journal article" date="2007" name="Science">
        <title>Draft genome sequence of the sexually transmitted pathogen Trichomonas vaginalis.</title>
        <authorList>
            <person name="Carlton J.M."/>
            <person name="Hirt R.P."/>
            <person name="Silva J.C."/>
            <person name="Delcher A.L."/>
            <person name="Schatz M."/>
            <person name="Zhao Q."/>
            <person name="Wortman J.R."/>
            <person name="Bidwell S.L."/>
            <person name="Alsmark U.C.M."/>
            <person name="Besteiro S."/>
            <person name="Sicheritz-Ponten T."/>
            <person name="Noel C.J."/>
            <person name="Dacks J.B."/>
            <person name="Foster P.G."/>
            <person name="Simillion C."/>
            <person name="Van de Peer Y."/>
            <person name="Miranda-Saavedra D."/>
            <person name="Barton G.J."/>
            <person name="Westrop G.D."/>
            <person name="Mueller S."/>
            <person name="Dessi D."/>
            <person name="Fiori P.L."/>
            <person name="Ren Q."/>
            <person name="Paulsen I."/>
            <person name="Zhang H."/>
            <person name="Bastida-Corcuera F.D."/>
            <person name="Simoes-Barbosa A."/>
            <person name="Brown M.T."/>
            <person name="Hayes R.D."/>
            <person name="Mukherjee M."/>
            <person name="Okumura C.Y."/>
            <person name="Schneider R."/>
            <person name="Smith A.J."/>
            <person name="Vanacova S."/>
            <person name="Villalvazo M."/>
            <person name="Haas B.J."/>
            <person name="Pertea M."/>
            <person name="Feldblyum T.V."/>
            <person name="Utterback T.R."/>
            <person name="Shu C.L."/>
            <person name="Osoegawa K."/>
            <person name="de Jong P.J."/>
            <person name="Hrdy I."/>
            <person name="Horvathova L."/>
            <person name="Zubacova Z."/>
            <person name="Dolezal P."/>
            <person name="Malik S.B."/>
            <person name="Logsdon J.M. Jr."/>
            <person name="Henze K."/>
            <person name="Gupta A."/>
            <person name="Wang C.C."/>
            <person name="Dunne R.L."/>
            <person name="Upcroft J.A."/>
            <person name="Upcroft P."/>
            <person name="White O."/>
            <person name="Salzberg S.L."/>
            <person name="Tang P."/>
            <person name="Chiu C.-H."/>
            <person name="Lee Y.-S."/>
            <person name="Embley T.M."/>
            <person name="Coombs G.H."/>
            <person name="Mottram J.C."/>
            <person name="Tachezy J."/>
            <person name="Fraser-Liggett C.M."/>
            <person name="Johnson P.J."/>
        </authorList>
    </citation>
    <scope>NUCLEOTIDE SEQUENCE [LARGE SCALE GENOMIC DNA]</scope>
    <source>
        <strain evidence="1">G3</strain>
    </source>
</reference>
<evidence type="ECO:0000313" key="1">
    <source>
        <dbReference type="EMBL" id="EAX98272.1"/>
    </source>
</evidence>
<gene>
    <name evidence="1" type="ORF">TVAG_090480</name>
</gene>
<sequence>MTSLFFQRAEKSEINSLFCESFLGETVVSDLERAIAGINLKSKAKVVINCSTDDIFYAVKFIPKEISSKNISKCTKFDIKSSSKNVSMIFNIKTSFFIITSKSNITLSQSSNIISRISSAFVSLGIKLPFFIQIGAKESHKYIGKMITKQLIYNYDSHSLQKEYNLATKSNIDSLLQPEISEKSKDNNSYENFQISSRFIFNSLNKDKDLTAIFAFPKLPYSEFKDYNVALASKAYAQINFKPPDAQESMLKKAIKYASNQATHWPTTEVKSNTAKNLFSKVIPLNCERKLKGAVPGGILEQIAQTMYNESFTTMWLSFIQLLTEHVNQKKPIENPKSDKMNSLMQQKLNMFNSALYSHSSGRSCYQCSVCDDDLEKLKIEIKKLAAVLPETTYERLEEIANAIIDFRGKNEFATYDAFKQFFNSQSKRDESKEISLLWDQIPSHLTESKEGLDVSLTWFKTISPAEVHLEMILILVSSELRNLTGGAEMKGAFAQQALARAVSKATTLETFARLQAPLDFLKSADDIANIISEGTVGVEMLKNAMKLFPGATDFIDALMRNGFAQANGDARQKLADVVNGKNVIKFEQSISVTVSGEKKDKKVRVFMGTERKKTVIGVTNVESNHSF</sequence>
<name>A2FA05_TRIV3</name>
<evidence type="ECO:0000313" key="2">
    <source>
        <dbReference type="Proteomes" id="UP000001542"/>
    </source>
</evidence>
<reference evidence="1" key="1">
    <citation type="submission" date="2006-10" db="EMBL/GenBank/DDBJ databases">
        <authorList>
            <person name="Amadeo P."/>
            <person name="Zhao Q."/>
            <person name="Wortman J."/>
            <person name="Fraser-Liggett C."/>
            <person name="Carlton J."/>
        </authorList>
    </citation>
    <scope>NUCLEOTIDE SEQUENCE</scope>
    <source>
        <strain evidence="1">G3</strain>
    </source>
</reference>
<dbReference type="Proteomes" id="UP000001542">
    <property type="component" value="Unassembled WGS sequence"/>
</dbReference>
<dbReference type="InParanoid" id="A2FA05"/>
<organism evidence="1 2">
    <name type="scientific">Trichomonas vaginalis (strain ATCC PRA-98 / G3)</name>
    <dbReference type="NCBI Taxonomy" id="412133"/>
    <lineage>
        <taxon>Eukaryota</taxon>
        <taxon>Metamonada</taxon>
        <taxon>Parabasalia</taxon>
        <taxon>Trichomonadida</taxon>
        <taxon>Trichomonadidae</taxon>
        <taxon>Trichomonas</taxon>
    </lineage>
</organism>
<dbReference type="VEuPathDB" id="TrichDB:TVAGG3_0730110"/>
<proteinExistence type="predicted"/>
<accession>A2FA05</accession>
<dbReference type="RefSeq" id="XP_001311202.1">
    <property type="nucleotide sequence ID" value="XM_001311201.1"/>
</dbReference>
<protein>
    <submittedName>
        <fullName evidence="1">Uncharacterized protein</fullName>
    </submittedName>
</protein>
<dbReference type="VEuPathDB" id="TrichDB:TVAG_090480"/>
<dbReference type="KEGG" id="tva:4756069"/>
<dbReference type="AlphaFoldDB" id="A2FA05"/>
<keyword evidence="2" id="KW-1185">Reference proteome</keyword>
<dbReference type="EMBL" id="DS113682">
    <property type="protein sequence ID" value="EAX98272.1"/>
    <property type="molecule type" value="Genomic_DNA"/>
</dbReference>